<accession>A0A6S7G258</accession>
<dbReference type="PROSITE" id="PS00109">
    <property type="entry name" value="PROTEIN_KINASE_TYR"/>
    <property type="match status" value="1"/>
</dbReference>
<feature type="non-terminal residue" evidence="3">
    <location>
        <position position="1"/>
    </location>
</feature>
<keyword evidence="2" id="KW-0067">ATP-binding</keyword>
<dbReference type="PANTHER" id="PTHR44329">
    <property type="entry name" value="SERINE/THREONINE-PROTEIN KINASE TNNI3K-RELATED"/>
    <property type="match status" value="1"/>
</dbReference>
<keyword evidence="3" id="KW-0808">Transferase</keyword>
<feature type="non-terminal residue" evidence="3">
    <location>
        <position position="430"/>
    </location>
</feature>
<dbReference type="InterPro" id="IPR000719">
    <property type="entry name" value="Prot_kinase_dom"/>
</dbReference>
<keyword evidence="3" id="KW-0418">Kinase</keyword>
<dbReference type="OrthoDB" id="4062651at2759"/>
<dbReference type="Proteomes" id="UP001152795">
    <property type="component" value="Unassembled WGS sequence"/>
</dbReference>
<evidence type="ECO:0000256" key="1">
    <source>
        <dbReference type="ARBA" id="ARBA00022741"/>
    </source>
</evidence>
<dbReference type="SUPFAM" id="SSF56112">
    <property type="entry name" value="Protein kinase-like (PK-like)"/>
    <property type="match status" value="1"/>
</dbReference>
<keyword evidence="4" id="KW-1185">Reference proteome</keyword>
<dbReference type="InterPro" id="IPR011009">
    <property type="entry name" value="Kinase-like_dom_sf"/>
</dbReference>
<dbReference type="GO" id="GO:0004672">
    <property type="term" value="F:protein kinase activity"/>
    <property type="evidence" value="ECO:0007669"/>
    <property type="project" value="InterPro"/>
</dbReference>
<dbReference type="GO" id="GO:0005524">
    <property type="term" value="F:ATP binding"/>
    <property type="evidence" value="ECO:0007669"/>
    <property type="project" value="UniProtKB-UniRule"/>
</dbReference>
<dbReference type="Gene3D" id="1.10.510.10">
    <property type="entry name" value="Transferase(Phosphotransferase) domain 1"/>
    <property type="match status" value="1"/>
</dbReference>
<keyword evidence="1" id="KW-0547">Nucleotide-binding</keyword>
<gene>
    <name evidence="3" type="ORF">PACLA_8A047010</name>
</gene>
<dbReference type="InterPro" id="IPR051681">
    <property type="entry name" value="Ser/Thr_Kinases-Pseudokinases"/>
</dbReference>
<dbReference type="PANTHER" id="PTHR44329:SF298">
    <property type="entry name" value="MIXED LINEAGE KINASE DOMAIN-LIKE PROTEIN"/>
    <property type="match status" value="1"/>
</dbReference>
<protein>
    <submittedName>
        <fullName evidence="3">Probable serine threonine- kinase DDB_G0271682</fullName>
    </submittedName>
</protein>
<dbReference type="InterPro" id="IPR017441">
    <property type="entry name" value="Protein_kinase_ATP_BS"/>
</dbReference>
<dbReference type="PROSITE" id="PS00107">
    <property type="entry name" value="PROTEIN_KINASE_ATP"/>
    <property type="match status" value="1"/>
</dbReference>
<comment type="caution">
    <text evidence="3">The sequence shown here is derived from an EMBL/GenBank/DDBJ whole genome shotgun (WGS) entry which is preliminary data.</text>
</comment>
<dbReference type="PROSITE" id="PS50011">
    <property type="entry name" value="PROTEIN_KINASE_DOM"/>
    <property type="match status" value="1"/>
</dbReference>
<evidence type="ECO:0000313" key="4">
    <source>
        <dbReference type="Proteomes" id="UP001152795"/>
    </source>
</evidence>
<reference evidence="3" key="1">
    <citation type="submission" date="2020-04" db="EMBL/GenBank/DDBJ databases">
        <authorList>
            <person name="Alioto T."/>
            <person name="Alioto T."/>
            <person name="Gomez Garrido J."/>
        </authorList>
    </citation>
    <scope>NUCLEOTIDE SEQUENCE</scope>
    <source>
        <strain evidence="3">A484AB</strain>
    </source>
</reference>
<name>A0A6S7G258_PARCT</name>
<dbReference type="GO" id="GO:0097527">
    <property type="term" value="P:necroptotic signaling pathway"/>
    <property type="evidence" value="ECO:0007669"/>
    <property type="project" value="TreeGrafter"/>
</dbReference>
<dbReference type="Pfam" id="PF00069">
    <property type="entry name" value="Pkinase"/>
    <property type="match status" value="1"/>
</dbReference>
<evidence type="ECO:0000256" key="2">
    <source>
        <dbReference type="ARBA" id="ARBA00022840"/>
    </source>
</evidence>
<dbReference type="AlphaFoldDB" id="A0A6S7G258"/>
<organism evidence="3 4">
    <name type="scientific">Paramuricea clavata</name>
    <name type="common">Red gorgonian</name>
    <name type="synonym">Violescent sea-whip</name>
    <dbReference type="NCBI Taxonomy" id="317549"/>
    <lineage>
        <taxon>Eukaryota</taxon>
        <taxon>Metazoa</taxon>
        <taxon>Cnidaria</taxon>
        <taxon>Anthozoa</taxon>
        <taxon>Octocorallia</taxon>
        <taxon>Malacalcyonacea</taxon>
        <taxon>Plexauridae</taxon>
        <taxon>Paramuricea</taxon>
    </lineage>
</organism>
<dbReference type="EMBL" id="CACRXK020000554">
    <property type="protein sequence ID" value="CAB3982909.1"/>
    <property type="molecule type" value="Genomic_DNA"/>
</dbReference>
<proteinExistence type="predicted"/>
<sequence length="430" mass="49078">KKLDGLNMGKDRNLQTFVLKKNINQPSKPIIISRSLVSFRAVFTNLYDVCRMRNCMPAHFSRTRLQKLHLLLPEEFHVWKSYQWIRLDCDHSCSCLLGERKKTVASNCFDIVVISSCLDIRKLGLWKGQSHTRKSGIDEIIIFKNIFLKRQENTNKNNEIEQLRQGNDRKNIEIRQLRQENSIITESGSVAISMEKLGKGAYGAVYIGNFYGTKVAVKQYHTVILSTYNRKILEREIKIASQCRHPNLLQFICATQNDQDHLVIVTELMDKSLRDLLEQCAGGERTQMENQEVKLTSLDVARGLNYLHSKTPNPIIHRDVSSANVLLWIVNGAIIRAKISDYGSANFLQACKTANPGAPAYAAPEVRNGHQDPKIDVFSYGILVCEISLCEQPDQVEREGQIETIWNVAVKELVKHCTEKDPKQRPTMKQ</sequence>
<dbReference type="InterPro" id="IPR008266">
    <property type="entry name" value="Tyr_kinase_AS"/>
</dbReference>
<evidence type="ECO:0000313" key="3">
    <source>
        <dbReference type="EMBL" id="CAB3982909.1"/>
    </source>
</evidence>